<evidence type="ECO:0000313" key="2">
    <source>
        <dbReference type="EMBL" id="RUO54375.1"/>
    </source>
</evidence>
<feature type="domain" description="CinA C-terminal" evidence="1">
    <location>
        <begin position="8"/>
        <end position="156"/>
    </location>
</feature>
<sequence length="160" mass="16873">MVTQSHSDLAQQIGRWLLEKNWRMATAESCTGGGIGYALTSVAGSSQWFEGGFITYSNALKQHLLDVPASTLEQSGAVSGATAEAMARGARKKADTELAVAVTGVAGPTGGSNDKPIGLVWFGLAWPEGSCSWSKQFGGAREEVRDATISEALRCYEKIS</sequence>
<dbReference type="OrthoDB" id="9801454at2"/>
<protein>
    <submittedName>
        <fullName evidence="2">Damage-inducible protein CinA</fullName>
    </submittedName>
</protein>
<proteinExistence type="predicted"/>
<dbReference type="NCBIfam" id="TIGR00199">
    <property type="entry name" value="PncC_domain"/>
    <property type="match status" value="1"/>
</dbReference>
<name>A0A432Y0A3_9GAMM</name>
<keyword evidence="3" id="KW-1185">Reference proteome</keyword>
<dbReference type="Pfam" id="PF02464">
    <property type="entry name" value="CinA"/>
    <property type="match status" value="1"/>
</dbReference>
<reference evidence="3" key="1">
    <citation type="journal article" date="2018" name="Front. Microbiol.">
        <title>Genome-Based Analysis Reveals the Taxonomy and Diversity of the Family Idiomarinaceae.</title>
        <authorList>
            <person name="Liu Y."/>
            <person name="Lai Q."/>
            <person name="Shao Z."/>
        </authorList>
    </citation>
    <scope>NUCLEOTIDE SEQUENCE [LARGE SCALE GENOMIC DNA]</scope>
    <source>
        <strain evidence="3">BH195</strain>
    </source>
</reference>
<dbReference type="EMBL" id="PIPW01000001">
    <property type="protein sequence ID" value="RUO54375.1"/>
    <property type="molecule type" value="Genomic_DNA"/>
</dbReference>
<organism evidence="2 3">
    <name type="scientific">Pseudidiomarina halophila</name>
    <dbReference type="NCBI Taxonomy" id="1449799"/>
    <lineage>
        <taxon>Bacteria</taxon>
        <taxon>Pseudomonadati</taxon>
        <taxon>Pseudomonadota</taxon>
        <taxon>Gammaproteobacteria</taxon>
        <taxon>Alteromonadales</taxon>
        <taxon>Idiomarinaceae</taxon>
        <taxon>Pseudidiomarina</taxon>
    </lineage>
</organism>
<evidence type="ECO:0000259" key="1">
    <source>
        <dbReference type="Pfam" id="PF02464"/>
    </source>
</evidence>
<dbReference type="RefSeq" id="WP_126761706.1">
    <property type="nucleotide sequence ID" value="NZ_JBHLTZ010000004.1"/>
</dbReference>
<comment type="caution">
    <text evidence="2">The sequence shown here is derived from an EMBL/GenBank/DDBJ whole genome shotgun (WGS) entry which is preliminary data.</text>
</comment>
<gene>
    <name evidence="2" type="ORF">CWI69_02875</name>
</gene>
<dbReference type="AlphaFoldDB" id="A0A432Y0A3"/>
<evidence type="ECO:0000313" key="3">
    <source>
        <dbReference type="Proteomes" id="UP000287198"/>
    </source>
</evidence>
<dbReference type="InterPro" id="IPR008136">
    <property type="entry name" value="CinA_C"/>
</dbReference>
<dbReference type="Gene3D" id="3.90.950.20">
    <property type="entry name" value="CinA-like"/>
    <property type="match status" value="1"/>
</dbReference>
<dbReference type="Proteomes" id="UP000287198">
    <property type="component" value="Unassembled WGS sequence"/>
</dbReference>
<accession>A0A432Y0A3</accession>
<dbReference type="InterPro" id="IPR036653">
    <property type="entry name" value="CinA-like_C"/>
</dbReference>
<dbReference type="SUPFAM" id="SSF142433">
    <property type="entry name" value="CinA-like"/>
    <property type="match status" value="1"/>
</dbReference>